<evidence type="ECO:0000313" key="1">
    <source>
        <dbReference type="EMBL" id="OJE48751.1"/>
    </source>
</evidence>
<reference evidence="1 2" key="1">
    <citation type="submission" date="2016-06" db="EMBL/GenBank/DDBJ databases">
        <title>First insights into the genetic diversity and population structure of in the Bacillus cereus group bacteria from diverse marine environments.</title>
        <authorList>
            <person name="Liu Y."/>
            <person name="Lai Q."/>
            <person name="Shao Z."/>
        </authorList>
    </citation>
    <scope>NUCLEOTIDE SEQUENCE [LARGE SCALE GENOMIC DNA]</scope>
    <source>
        <strain evidence="1 2">TD42</strain>
    </source>
</reference>
<gene>
    <name evidence="1" type="ORF">BAQ49_26775</name>
</gene>
<dbReference type="Pfam" id="PF13060">
    <property type="entry name" value="DUF3921"/>
    <property type="match status" value="1"/>
</dbReference>
<dbReference type="RefSeq" id="WP_071744941.1">
    <property type="nucleotide sequence ID" value="NZ_JARMCS010000008.1"/>
</dbReference>
<dbReference type="Proteomes" id="UP000183185">
    <property type="component" value="Unassembled WGS sequence"/>
</dbReference>
<dbReference type="InterPro" id="IPR025036">
    <property type="entry name" value="DUF3921"/>
</dbReference>
<name>A0AA44KXE5_9BACI</name>
<proteinExistence type="predicted"/>
<accession>A0AA44KXE5</accession>
<sequence>MDSFQLSMIQKAIHRTYDVLGKEVDSQGVIVDEIQKAQEEYLSALSHETAIDKRYLKSLI</sequence>
<evidence type="ECO:0000313" key="2">
    <source>
        <dbReference type="Proteomes" id="UP000183185"/>
    </source>
</evidence>
<dbReference type="AlphaFoldDB" id="A0AA44KXE5"/>
<organism evidence="1 2">
    <name type="scientific">Bacillus proteolyticus</name>
    <dbReference type="NCBI Taxonomy" id="2026192"/>
    <lineage>
        <taxon>Bacteria</taxon>
        <taxon>Bacillati</taxon>
        <taxon>Bacillota</taxon>
        <taxon>Bacilli</taxon>
        <taxon>Bacillales</taxon>
        <taxon>Bacillaceae</taxon>
        <taxon>Bacillus</taxon>
        <taxon>Bacillus cereus group</taxon>
    </lineage>
</organism>
<dbReference type="EMBL" id="MACH01000055">
    <property type="protein sequence ID" value="OJE48751.1"/>
    <property type="molecule type" value="Genomic_DNA"/>
</dbReference>
<comment type="caution">
    <text evidence="1">The sequence shown here is derived from an EMBL/GenBank/DDBJ whole genome shotgun (WGS) entry which is preliminary data.</text>
</comment>
<protein>
    <submittedName>
        <fullName evidence="1">DUF3921 domain-containing protein</fullName>
    </submittedName>
</protein>